<dbReference type="EMBL" id="WWNR01000005">
    <property type="protein sequence ID" value="MZQ89348.1"/>
    <property type="molecule type" value="Genomic_DNA"/>
</dbReference>
<keyword evidence="5" id="KW-1185">Reference proteome</keyword>
<organism evidence="4 5">
    <name type="scientific">Frigidibacter albus</name>
    <dbReference type="NCBI Taxonomy" id="1465486"/>
    <lineage>
        <taxon>Bacteria</taxon>
        <taxon>Pseudomonadati</taxon>
        <taxon>Pseudomonadota</taxon>
        <taxon>Alphaproteobacteria</taxon>
        <taxon>Rhodobacterales</taxon>
        <taxon>Paracoccaceae</taxon>
        <taxon>Frigidibacter</taxon>
    </lineage>
</organism>
<keyword evidence="1" id="KW-0812">Transmembrane</keyword>
<gene>
    <name evidence="2" type="ORF">GS660_09620</name>
    <name evidence="3" type="ORF">GS660_09625</name>
    <name evidence="4" type="ORF">GS660_09630</name>
</gene>
<dbReference type="EMBL" id="WWNR01000005">
    <property type="protein sequence ID" value="MZQ89347.1"/>
    <property type="molecule type" value="Genomic_DNA"/>
</dbReference>
<proteinExistence type="predicted"/>
<keyword evidence="1" id="KW-1133">Transmembrane helix</keyword>
<protein>
    <submittedName>
        <fullName evidence="4">Pilus assembly protein</fullName>
    </submittedName>
</protein>
<evidence type="ECO:0000313" key="3">
    <source>
        <dbReference type="EMBL" id="MZQ89347.1"/>
    </source>
</evidence>
<keyword evidence="1" id="KW-0472">Membrane</keyword>
<evidence type="ECO:0000313" key="5">
    <source>
        <dbReference type="Proteomes" id="UP000477083"/>
    </source>
</evidence>
<dbReference type="Proteomes" id="UP000477083">
    <property type="component" value="Unassembled WGS sequence"/>
</dbReference>
<dbReference type="RefSeq" id="WP_161345837.1">
    <property type="nucleotide sequence ID" value="NZ_BMGW01000005.1"/>
</dbReference>
<evidence type="ECO:0000256" key="1">
    <source>
        <dbReference type="SAM" id="Phobius"/>
    </source>
</evidence>
<accession>A0A6L8VG46</accession>
<sequence length="60" mass="6224">MKLINLFKTFRNDEDGAVTVDWVVLTAAVVGLGILAMGVIDTAVGDLSSNIATSISSAKN</sequence>
<comment type="caution">
    <text evidence="4">The sequence shown here is derived from an EMBL/GenBank/DDBJ whole genome shotgun (WGS) entry which is preliminary data.</text>
</comment>
<evidence type="ECO:0000313" key="2">
    <source>
        <dbReference type="EMBL" id="MZQ89346.1"/>
    </source>
</evidence>
<dbReference type="EMBL" id="WWNR01000005">
    <property type="protein sequence ID" value="MZQ89346.1"/>
    <property type="molecule type" value="Genomic_DNA"/>
</dbReference>
<dbReference type="OrthoDB" id="5525128at2"/>
<feature type="transmembrane region" description="Helical" evidence="1">
    <location>
        <begin position="20"/>
        <end position="40"/>
    </location>
</feature>
<reference evidence="4 5" key="1">
    <citation type="submission" date="2020-01" db="EMBL/GenBank/DDBJ databases">
        <title>Frigidibacter albus SP32T (=CGMCC 1.13995T).</title>
        <authorList>
            <person name="Liao X."/>
        </authorList>
    </citation>
    <scope>NUCLEOTIDE SEQUENCE [LARGE SCALE GENOMIC DNA]</scope>
    <source>
        <strain evidence="4 5">SP32</strain>
    </source>
</reference>
<name>A0A6L8VG46_9RHOB</name>
<dbReference type="AlphaFoldDB" id="A0A6L8VG46"/>
<evidence type="ECO:0000313" key="4">
    <source>
        <dbReference type="EMBL" id="MZQ89348.1"/>
    </source>
</evidence>